<comment type="caution">
    <text evidence="2">The sequence shown here is derived from an EMBL/GenBank/DDBJ whole genome shotgun (WGS) entry which is preliminary data.</text>
</comment>
<dbReference type="InterPro" id="IPR032710">
    <property type="entry name" value="NTF2-like_dom_sf"/>
</dbReference>
<dbReference type="InterPro" id="IPR037401">
    <property type="entry name" value="SnoaL-like"/>
</dbReference>
<dbReference type="Proteomes" id="UP000024284">
    <property type="component" value="Unassembled WGS sequence"/>
</dbReference>
<dbReference type="PATRIC" id="fig|1219045.3.peg.1168"/>
<evidence type="ECO:0000313" key="3">
    <source>
        <dbReference type="Proteomes" id="UP000024284"/>
    </source>
</evidence>
<dbReference type="EMBL" id="JFZA02000007">
    <property type="protein sequence ID" value="KFG90956.1"/>
    <property type="molecule type" value="Genomic_DNA"/>
</dbReference>
<dbReference type="RefSeq" id="WP_037463424.1">
    <property type="nucleotide sequence ID" value="NZ_BCZD01000022.1"/>
</dbReference>
<dbReference type="Pfam" id="PF13577">
    <property type="entry name" value="SnoaL_4"/>
    <property type="match status" value="1"/>
</dbReference>
<gene>
    <name evidence="2" type="ORF">BV98_001149</name>
</gene>
<sequence length="168" mass="19230">MPISLEDLAARVTALEDVNAIRQLKARYLRACDLKLIDELRDTFLPQGIRLDYQNFPIFTDRDAFIEIFEKMAMAGGVYDIHHATNADIDLVGHDEARARWSLNFRTIILATRSVTRLAVEYQDVYRKQDGRWWIAESVSRITSILTEEIGEDGTPRYLAWGDAPAAQ</sequence>
<evidence type="ECO:0000259" key="1">
    <source>
        <dbReference type="Pfam" id="PF13577"/>
    </source>
</evidence>
<feature type="domain" description="SnoaL-like" evidence="1">
    <location>
        <begin position="14"/>
        <end position="137"/>
    </location>
</feature>
<keyword evidence="3" id="KW-1185">Reference proteome</keyword>
<dbReference type="STRING" id="76947.GCA_002080435_03397"/>
<proteinExistence type="predicted"/>
<dbReference type="eggNOG" id="ENOG5031IT8">
    <property type="taxonomic scope" value="Bacteria"/>
</dbReference>
<accession>A0A086PC38</accession>
<evidence type="ECO:0000313" key="2">
    <source>
        <dbReference type="EMBL" id="KFG90956.1"/>
    </source>
</evidence>
<dbReference type="OrthoDB" id="4571298at2"/>
<dbReference type="SUPFAM" id="SSF54427">
    <property type="entry name" value="NTF2-like"/>
    <property type="match status" value="1"/>
</dbReference>
<organism evidence="2 3">
    <name type="scientific">Sphingobium herbicidovorans (strain ATCC 700291 / DSM 11019 / CCUG 56400 / KCTC 2939 / LMG 18315 / NBRC 16415 / MH)</name>
    <name type="common">Sphingomonas herbicidovorans</name>
    <dbReference type="NCBI Taxonomy" id="1219045"/>
    <lineage>
        <taxon>Bacteria</taxon>
        <taxon>Pseudomonadati</taxon>
        <taxon>Pseudomonadota</taxon>
        <taxon>Alphaproteobacteria</taxon>
        <taxon>Sphingomonadales</taxon>
        <taxon>Sphingomonadaceae</taxon>
        <taxon>Sphingobium</taxon>
    </lineage>
</organism>
<dbReference type="Gene3D" id="3.10.450.50">
    <property type="match status" value="1"/>
</dbReference>
<protein>
    <submittedName>
        <fullName evidence="2">Dehydratase</fullName>
    </submittedName>
</protein>
<name>A0A086PC38_SPHHM</name>
<dbReference type="AlphaFoldDB" id="A0A086PC38"/>
<reference evidence="2" key="1">
    <citation type="submission" date="2014-08" db="EMBL/GenBank/DDBJ databases">
        <title>Draft genome sequences of Sphingobium herbicidovorans.</title>
        <authorList>
            <person name="Gan H.M."/>
            <person name="Gan H.Y."/>
            <person name="Savka M.A."/>
        </authorList>
    </citation>
    <scope>NUCLEOTIDE SEQUENCE [LARGE SCALE GENOMIC DNA]</scope>
    <source>
        <strain evidence="2">NBRC 16415</strain>
    </source>
</reference>